<keyword evidence="10" id="KW-1185">Reference proteome</keyword>
<dbReference type="EMBL" id="ARZA01000221">
    <property type="protein sequence ID" value="EOC99954.1"/>
    <property type="molecule type" value="Genomic_DNA"/>
</dbReference>
<evidence type="ECO:0000256" key="7">
    <source>
        <dbReference type="ARBA" id="ARBA00023136"/>
    </source>
</evidence>
<comment type="similarity">
    <text evidence="2">Belongs to the autoinducer-2 exporter (AI-2E) (TC 2.A.86) family.</text>
</comment>
<sequence length="392" mass="44187">MEILLTMFIYLKSFFVVALLGISIYFLINIGNSFVKEEKQFKITKKQLYYSIAIIVLILLLYQLYKIASGITSLITPIFISIIFAYLFNPLVNLMEDRGIKRLWGVLLVYLAIIAIVMILSFTIIPKISIEFKKLIDLLPNYFSQLNTYFNEIYNLYSENIENLPPQFQGINDAIRSNLSNIQETLVLTLRNITNTTIGIFSKIFSLILIPILTFYFIKDKEYFKRKIMLTIPKVYRNDIIRVSKEIDIVLSKFIRGQLIVAAFVGITTAIGLLILGIDFALIIGLIAGIANVIPYFGPIIGIVPAVIFALLEKPIKVLWVVILFTLIQQIESNILSPKIVGESVGLHPVVVILVLLIGGSYFGILGMLLAVPAAVILKIVSAFIIEKLTRL</sequence>
<keyword evidence="6 8" id="KW-1133">Transmembrane helix</keyword>
<dbReference type="STRING" id="1304284.L21TH_1999"/>
<dbReference type="Proteomes" id="UP000013378">
    <property type="component" value="Unassembled WGS sequence"/>
</dbReference>
<protein>
    <submittedName>
        <fullName evidence="9">Putative permease often clustered with de novo purine synthesis</fullName>
    </submittedName>
</protein>
<feature type="transmembrane region" description="Helical" evidence="8">
    <location>
        <begin position="319"/>
        <end position="337"/>
    </location>
</feature>
<name>R1CCD4_9FIRM</name>
<keyword evidence="4" id="KW-1003">Cell membrane</keyword>
<dbReference type="GO" id="GO:0055085">
    <property type="term" value="P:transmembrane transport"/>
    <property type="evidence" value="ECO:0007669"/>
    <property type="project" value="TreeGrafter"/>
</dbReference>
<dbReference type="Pfam" id="PF01594">
    <property type="entry name" value="AI-2E_transport"/>
    <property type="match status" value="1"/>
</dbReference>
<dbReference type="GO" id="GO:0005886">
    <property type="term" value="C:plasma membrane"/>
    <property type="evidence" value="ECO:0007669"/>
    <property type="project" value="UniProtKB-SubCell"/>
</dbReference>
<dbReference type="InterPro" id="IPR002549">
    <property type="entry name" value="AI-2E-like"/>
</dbReference>
<dbReference type="eggNOG" id="COG0628">
    <property type="taxonomic scope" value="Bacteria"/>
</dbReference>
<feature type="transmembrane region" description="Helical" evidence="8">
    <location>
        <begin position="71"/>
        <end position="91"/>
    </location>
</feature>
<evidence type="ECO:0000256" key="8">
    <source>
        <dbReference type="SAM" id="Phobius"/>
    </source>
</evidence>
<feature type="transmembrane region" description="Helical" evidence="8">
    <location>
        <begin position="349"/>
        <end position="378"/>
    </location>
</feature>
<evidence type="ECO:0000256" key="5">
    <source>
        <dbReference type="ARBA" id="ARBA00022692"/>
    </source>
</evidence>
<keyword evidence="3" id="KW-0813">Transport</keyword>
<evidence type="ECO:0000256" key="1">
    <source>
        <dbReference type="ARBA" id="ARBA00004651"/>
    </source>
</evidence>
<evidence type="ECO:0000256" key="3">
    <source>
        <dbReference type="ARBA" id="ARBA00022448"/>
    </source>
</evidence>
<dbReference type="AlphaFoldDB" id="R1CCD4"/>
<feature type="transmembrane region" description="Helical" evidence="8">
    <location>
        <begin position="6"/>
        <end position="28"/>
    </location>
</feature>
<reference evidence="9 10" key="1">
    <citation type="journal article" date="2015" name="Geomicrobiol. J.">
        <title>Caldisalinibacter kiritimatiensis gen. nov., sp. nov., a moderately thermohalophilic thiosulfate-reducing bacterium from a hypersaline microbial mat.</title>
        <authorList>
            <person name="Ben Hania W."/>
            <person name="Joseph M."/>
            <person name="Fiebig A."/>
            <person name="Bunk B."/>
            <person name="Klenk H.-P."/>
            <person name="Fardeau M.-L."/>
            <person name="Spring S."/>
        </authorList>
    </citation>
    <scope>NUCLEOTIDE SEQUENCE [LARGE SCALE GENOMIC DNA]</scope>
    <source>
        <strain evidence="9 10">L21-TH-D2</strain>
    </source>
</reference>
<evidence type="ECO:0000256" key="4">
    <source>
        <dbReference type="ARBA" id="ARBA00022475"/>
    </source>
</evidence>
<gene>
    <name evidence="9" type="ORF">L21TH_1999</name>
</gene>
<dbReference type="RefSeq" id="WP_006315248.1">
    <property type="nucleotide sequence ID" value="NZ_ARZA01000221.1"/>
</dbReference>
<dbReference type="PANTHER" id="PTHR21716">
    <property type="entry name" value="TRANSMEMBRANE PROTEIN"/>
    <property type="match status" value="1"/>
</dbReference>
<proteinExistence type="inferred from homology"/>
<keyword evidence="5 8" id="KW-0812">Transmembrane</keyword>
<evidence type="ECO:0000256" key="6">
    <source>
        <dbReference type="ARBA" id="ARBA00022989"/>
    </source>
</evidence>
<evidence type="ECO:0000313" key="10">
    <source>
        <dbReference type="Proteomes" id="UP000013378"/>
    </source>
</evidence>
<feature type="transmembrane region" description="Helical" evidence="8">
    <location>
        <begin position="259"/>
        <end position="287"/>
    </location>
</feature>
<feature type="transmembrane region" description="Helical" evidence="8">
    <location>
        <begin position="293"/>
        <end position="312"/>
    </location>
</feature>
<accession>R1CCD4</accession>
<feature type="transmembrane region" description="Helical" evidence="8">
    <location>
        <begin position="48"/>
        <end position="65"/>
    </location>
</feature>
<dbReference type="PANTHER" id="PTHR21716:SF53">
    <property type="entry name" value="PERMEASE PERM-RELATED"/>
    <property type="match status" value="1"/>
</dbReference>
<feature type="transmembrane region" description="Helical" evidence="8">
    <location>
        <begin position="103"/>
        <end position="125"/>
    </location>
</feature>
<feature type="transmembrane region" description="Helical" evidence="8">
    <location>
        <begin position="198"/>
        <end position="218"/>
    </location>
</feature>
<dbReference type="OrthoDB" id="9793390at2"/>
<comment type="subcellular location">
    <subcellularLocation>
        <location evidence="1">Cell membrane</location>
        <topology evidence="1">Multi-pass membrane protein</topology>
    </subcellularLocation>
</comment>
<evidence type="ECO:0000313" key="9">
    <source>
        <dbReference type="EMBL" id="EOC99954.1"/>
    </source>
</evidence>
<organism evidence="9 10">
    <name type="scientific">Caldisalinibacter kiritimatiensis</name>
    <dbReference type="NCBI Taxonomy" id="1304284"/>
    <lineage>
        <taxon>Bacteria</taxon>
        <taxon>Bacillati</taxon>
        <taxon>Bacillota</taxon>
        <taxon>Tissierellia</taxon>
        <taxon>Tissierellales</taxon>
        <taxon>Thermohalobacteraceae</taxon>
        <taxon>Caldisalinibacter</taxon>
    </lineage>
</organism>
<keyword evidence="7 8" id="KW-0472">Membrane</keyword>
<evidence type="ECO:0000256" key="2">
    <source>
        <dbReference type="ARBA" id="ARBA00009773"/>
    </source>
</evidence>
<dbReference type="PATRIC" id="fig|1304284.3.peg.1964"/>
<comment type="caution">
    <text evidence="9">The sequence shown here is derived from an EMBL/GenBank/DDBJ whole genome shotgun (WGS) entry which is preliminary data.</text>
</comment>